<evidence type="ECO:0000256" key="1">
    <source>
        <dbReference type="SAM" id="Phobius"/>
    </source>
</evidence>
<dbReference type="Proteomes" id="UP000198420">
    <property type="component" value="Unassembled WGS sequence"/>
</dbReference>
<keyword evidence="1" id="KW-1133">Transmembrane helix</keyword>
<gene>
    <name evidence="2" type="ORF">SAMN06265355_103576</name>
</gene>
<feature type="transmembrane region" description="Helical" evidence="1">
    <location>
        <begin position="362"/>
        <end position="384"/>
    </location>
</feature>
<dbReference type="RefSeq" id="WP_245919067.1">
    <property type="nucleotide sequence ID" value="NZ_FZNP01000003.1"/>
</dbReference>
<feature type="transmembrane region" description="Helical" evidence="1">
    <location>
        <begin position="480"/>
        <end position="501"/>
    </location>
</feature>
<reference evidence="3" key="1">
    <citation type="submission" date="2017-06" db="EMBL/GenBank/DDBJ databases">
        <authorList>
            <person name="Varghese N."/>
            <person name="Submissions S."/>
        </authorList>
    </citation>
    <scope>NUCLEOTIDE SEQUENCE [LARGE SCALE GENOMIC DNA]</scope>
    <source>
        <strain evidence="3">DSM 44485</strain>
    </source>
</reference>
<dbReference type="EMBL" id="FZNP01000003">
    <property type="protein sequence ID" value="SNR52675.1"/>
    <property type="molecule type" value="Genomic_DNA"/>
</dbReference>
<dbReference type="AlphaFoldDB" id="A0A238X163"/>
<protein>
    <submittedName>
        <fullName evidence="2">ABC-2 type transport system permease protein</fullName>
    </submittedName>
</protein>
<proteinExistence type="predicted"/>
<name>A0A238X163_9ACTN</name>
<evidence type="ECO:0000313" key="3">
    <source>
        <dbReference type="Proteomes" id="UP000198420"/>
    </source>
</evidence>
<evidence type="ECO:0000313" key="2">
    <source>
        <dbReference type="EMBL" id="SNR52675.1"/>
    </source>
</evidence>
<sequence length="552" mass="56086">MSATIQEARTAEPSRATPLRSLTGTGGLIRLILRRDRFLLPSWVIVLALIPVNFVAATDGLYPTTAERLAYARTTGTNPTFLALYGPLYDTSLGAIVAQRSGFIPVIIALISVLTVVRHTRTEEEAGRRELLGATVTGRGAGLAAALAVTMAANLVLAALLTAGMAAQGLPLAGSLAFGLQLAAAGCVFAAVAGVTAQLSEGAGAARGTAIAALGAAFVVRMAADVGGAGNGLSWLGWLSPLGWGSRMRAYGGERWWTLALVAALTAALVAAAGLLSARRDVGAGVLPPKLGPADAPRLLSGSLGLGWRLQSRALYGWLAGFAALGVVYGAVAGGVGDIVKDNPELEKVFTRLGGQGALTDAYFASIMSMLGLIAAAYAVSATLRLRGEETAQRAEPLLATPVGRLRWASGHLAFALLGPAAGLGVAGLAAGLAHGLDTGDPGRVVPRVLGAALAQLPAVWLVAAIALALFGLAPRLTGAAWAAVGVFAVVTLFGAGLDLNQWALDVSPFTHVPKLPGHDFAAAPLLWLLAVAAALSALGLLGFRRRDLSTA</sequence>
<feature type="transmembrane region" description="Helical" evidence="1">
    <location>
        <begin position="211"/>
        <end position="236"/>
    </location>
</feature>
<feature type="transmembrane region" description="Helical" evidence="1">
    <location>
        <begin position="315"/>
        <end position="336"/>
    </location>
</feature>
<feature type="transmembrane region" description="Helical" evidence="1">
    <location>
        <begin position="178"/>
        <end position="199"/>
    </location>
</feature>
<accession>A0A238X163</accession>
<feature type="transmembrane region" description="Helical" evidence="1">
    <location>
        <begin position="521"/>
        <end position="544"/>
    </location>
</feature>
<feature type="transmembrane region" description="Helical" evidence="1">
    <location>
        <begin position="413"/>
        <end position="437"/>
    </location>
</feature>
<feature type="transmembrane region" description="Helical" evidence="1">
    <location>
        <begin position="102"/>
        <end position="120"/>
    </location>
</feature>
<feature type="transmembrane region" description="Helical" evidence="1">
    <location>
        <begin position="141"/>
        <end position="166"/>
    </location>
</feature>
<feature type="transmembrane region" description="Helical" evidence="1">
    <location>
        <begin position="449"/>
        <end position="473"/>
    </location>
</feature>
<organism evidence="2 3">
    <name type="scientific">Actinomadura mexicana</name>
    <dbReference type="NCBI Taxonomy" id="134959"/>
    <lineage>
        <taxon>Bacteria</taxon>
        <taxon>Bacillati</taxon>
        <taxon>Actinomycetota</taxon>
        <taxon>Actinomycetes</taxon>
        <taxon>Streptosporangiales</taxon>
        <taxon>Thermomonosporaceae</taxon>
        <taxon>Actinomadura</taxon>
    </lineage>
</organism>
<feature type="transmembrane region" description="Helical" evidence="1">
    <location>
        <begin position="38"/>
        <end position="57"/>
    </location>
</feature>
<keyword evidence="1" id="KW-0812">Transmembrane</keyword>
<keyword evidence="3" id="KW-1185">Reference proteome</keyword>
<keyword evidence="1" id="KW-0472">Membrane</keyword>
<feature type="transmembrane region" description="Helical" evidence="1">
    <location>
        <begin position="256"/>
        <end position="276"/>
    </location>
</feature>